<proteinExistence type="predicted"/>
<reference evidence="2" key="3">
    <citation type="submission" date="2022-06" db="UniProtKB">
        <authorList>
            <consortium name="EnsemblMetazoa"/>
        </authorList>
    </citation>
    <scope>IDENTIFICATION</scope>
</reference>
<dbReference type="EnsemblMetazoa" id="SSS_1653s_mrna">
    <property type="protein sequence ID" value="KAF7496543.1"/>
    <property type="gene ID" value="SSS_1653"/>
</dbReference>
<evidence type="ECO:0000313" key="1">
    <source>
        <dbReference type="EMBL" id="KAF7496543.1"/>
    </source>
</evidence>
<evidence type="ECO:0000313" key="3">
    <source>
        <dbReference type="Proteomes" id="UP000070412"/>
    </source>
</evidence>
<dbReference type="AlphaFoldDB" id="A0A834VJF2"/>
<dbReference type="OrthoDB" id="10385614at2759"/>
<accession>A0A834VJF2</accession>
<name>A0A834VJF2_SARSC</name>
<reference evidence="3" key="1">
    <citation type="journal article" date="2020" name="PLoS Negl. Trop. Dis.">
        <title>High-quality nuclear genome for Sarcoptes scabiei-A critical resource for a neglected parasite.</title>
        <authorList>
            <person name="Korhonen P.K."/>
            <person name="Gasser R.B."/>
            <person name="Ma G."/>
            <person name="Wang T."/>
            <person name="Stroehlein A.J."/>
            <person name="Young N.D."/>
            <person name="Ang C.S."/>
            <person name="Fernando D.D."/>
            <person name="Lu H.C."/>
            <person name="Taylor S."/>
            <person name="Reynolds S.L."/>
            <person name="Mofiz E."/>
            <person name="Najaraj S.H."/>
            <person name="Gowda H."/>
            <person name="Madugundu A."/>
            <person name="Renuse S."/>
            <person name="Holt D."/>
            <person name="Pandey A."/>
            <person name="Papenfuss A.T."/>
            <person name="Fischer K."/>
        </authorList>
    </citation>
    <scope>NUCLEOTIDE SEQUENCE [LARGE SCALE GENOMIC DNA]</scope>
</reference>
<evidence type="ECO:0000313" key="2">
    <source>
        <dbReference type="EnsemblMetazoa" id="KAF7496543.1"/>
    </source>
</evidence>
<sequence length="387" mass="44794">MLRISIMLKTKQAMLESENFRNNVAFKPDLLSKSNPKTDFDTEDSEEKLGFESTESTSFSMPIETLPSNSFEEFLTYCAEYLDAKLHQTLSKLDLNRISKFQCPLEDLIHNRIFLIDHLNLIYWTCFNFDQVLIETNNESNQSDQSNGLMELSFFVDFQLECRIRLFITKFWSFINDCLALFKSSDKNENHIALLLLDQMPTSLKNSKISSAEILSILICSLKLFPIDDGERYWHNLKTYFVSFESRSNPIGSNLLIEALERIQQSILPCKIDPYEVAVISTIMLLKSIKPTMEFLSFKCNRNQSSTFCIACQDPLIRIERLLISSLETLESNRFISNMKNLDARKTSPIDNSKTALILFLASEFEYIFTLLNDLEIQCNFAEKKCI</sequence>
<gene>
    <name evidence="1" type="ORF">SSS_1653</name>
</gene>
<protein>
    <submittedName>
        <fullName evidence="1 2">Uncharacterized protein</fullName>
    </submittedName>
</protein>
<dbReference type="EMBL" id="WVUK01000005">
    <property type="protein sequence ID" value="KAF7496543.1"/>
    <property type="molecule type" value="Genomic_DNA"/>
</dbReference>
<organism evidence="1">
    <name type="scientific">Sarcoptes scabiei</name>
    <name type="common">Itch mite</name>
    <name type="synonym">Acarus scabiei</name>
    <dbReference type="NCBI Taxonomy" id="52283"/>
    <lineage>
        <taxon>Eukaryota</taxon>
        <taxon>Metazoa</taxon>
        <taxon>Ecdysozoa</taxon>
        <taxon>Arthropoda</taxon>
        <taxon>Chelicerata</taxon>
        <taxon>Arachnida</taxon>
        <taxon>Acari</taxon>
        <taxon>Acariformes</taxon>
        <taxon>Sarcoptiformes</taxon>
        <taxon>Astigmata</taxon>
        <taxon>Psoroptidia</taxon>
        <taxon>Sarcoptoidea</taxon>
        <taxon>Sarcoptidae</taxon>
        <taxon>Sarcoptinae</taxon>
        <taxon>Sarcoptes</taxon>
    </lineage>
</organism>
<dbReference type="Proteomes" id="UP000070412">
    <property type="component" value="Unassembled WGS sequence"/>
</dbReference>
<keyword evidence="3" id="KW-1185">Reference proteome</keyword>
<reference evidence="1" key="2">
    <citation type="submission" date="2020-01" db="EMBL/GenBank/DDBJ databases">
        <authorList>
            <person name="Korhonen P.K.K."/>
            <person name="Guangxu M.G."/>
            <person name="Wang T.W."/>
            <person name="Stroehlein A.J.S."/>
            <person name="Young N.D."/>
            <person name="Ang C.-S.A."/>
            <person name="Fernando D.W.F."/>
            <person name="Lu H.L."/>
            <person name="Taylor S.T."/>
            <person name="Ehtesham M.E.M."/>
            <person name="Najaraj S.H.N."/>
            <person name="Harsha G.H.G."/>
            <person name="Madugundu A.M."/>
            <person name="Renuse S.R."/>
            <person name="Holt D.H."/>
            <person name="Pandey A.P."/>
            <person name="Papenfuss A.P."/>
            <person name="Gasser R.B.G."/>
            <person name="Fischer K.F."/>
        </authorList>
    </citation>
    <scope>NUCLEOTIDE SEQUENCE</scope>
    <source>
        <strain evidence="1">SSS_KF_BRIS2020</strain>
    </source>
</reference>